<dbReference type="EMBL" id="JBBNFP010000023">
    <property type="protein sequence ID" value="MEQ2486833.1"/>
    <property type="molecule type" value="Genomic_DNA"/>
</dbReference>
<feature type="non-terminal residue" evidence="1">
    <location>
        <position position="1"/>
    </location>
</feature>
<protein>
    <submittedName>
        <fullName evidence="1">T9SS type A sorting domain-containing protein</fullName>
    </submittedName>
</protein>
<dbReference type="NCBIfam" id="TIGR04183">
    <property type="entry name" value="Por_Secre_tail"/>
    <property type="match status" value="1"/>
</dbReference>
<proteinExistence type="predicted"/>
<name>A0ABV1FQZ1_9BACT</name>
<evidence type="ECO:0000313" key="1">
    <source>
        <dbReference type="EMBL" id="MEQ2486833.1"/>
    </source>
</evidence>
<organism evidence="1 2">
    <name type="scientific">Hallella faecis</name>
    <dbReference type="NCBI Taxonomy" id="2841596"/>
    <lineage>
        <taxon>Bacteria</taxon>
        <taxon>Pseudomonadati</taxon>
        <taxon>Bacteroidota</taxon>
        <taxon>Bacteroidia</taxon>
        <taxon>Bacteroidales</taxon>
        <taxon>Prevotellaceae</taxon>
        <taxon>Hallella</taxon>
    </lineage>
</organism>
<keyword evidence="2" id="KW-1185">Reference proteome</keyword>
<dbReference type="Proteomes" id="UP001487296">
    <property type="component" value="Unassembled WGS sequence"/>
</dbReference>
<dbReference type="RefSeq" id="WP_215759908.1">
    <property type="nucleotide sequence ID" value="NZ_JAHKBE010000023.1"/>
</dbReference>
<gene>
    <name evidence="1" type="ORF">AAAT34_07155</name>
</gene>
<comment type="caution">
    <text evidence="1">The sequence shown here is derived from an EMBL/GenBank/DDBJ whole genome shotgun (WGS) entry which is preliminary data.</text>
</comment>
<sequence length="478" mass="52827">IVFGLASAQHSTGFVGCALKGFTINVVDPPTLGRQATVEITPNPATAPYEPKDVQVQVDWNAQFPDGCPDTWTIATIQRASEDGQTWTLLPKSMGHGTIRVVYGKIVMGSASFTVGQPFDQKAGWSWNTFLGNMSEDAMHGYFDEAVEEIRSENDLMYNDPKYGYFGTLTNLVERTCYKVKIGEEPGYVSFVLPSDSYAADINGEAEYRPQWNWLSYNSQFDLTMDQYFNKEKFSEGDRIVSKNEGFATYTANGWEGTLEYLRFGQGYMYYNASGETKLISYASDSEFDQPTDREYAKSAYVKSSVWTYNSAPFADNMTIIADLGSRYGTDNYSVGAFVGDECRGEGRMVGGKCFITVHADKGETISFRLYDELTGEMRMVNEQMPFADMAGTMKRPVKMTLGESTAIDQTLLDRSGIAVIDGQLSIQGMSVASTAVVNTTGAVVLRNQTDLSSLPSGVYIVKVKTTDGKTITKKIMK</sequence>
<accession>A0ABV1FQZ1</accession>
<reference evidence="1 2" key="1">
    <citation type="submission" date="2024-04" db="EMBL/GenBank/DDBJ databases">
        <title>Human intestinal bacterial collection.</title>
        <authorList>
            <person name="Pauvert C."/>
            <person name="Hitch T.C.A."/>
            <person name="Clavel T."/>
        </authorList>
    </citation>
    <scope>NUCLEOTIDE SEQUENCE [LARGE SCALE GENOMIC DNA]</scope>
    <source>
        <strain evidence="1 2">CLA-AA-H145</strain>
    </source>
</reference>
<evidence type="ECO:0000313" key="2">
    <source>
        <dbReference type="Proteomes" id="UP001487296"/>
    </source>
</evidence>
<dbReference type="InterPro" id="IPR026444">
    <property type="entry name" value="Secre_tail"/>
</dbReference>